<dbReference type="Gene3D" id="1.20.1640.10">
    <property type="entry name" value="Multidrug efflux transporter AcrB transmembrane domain"/>
    <property type="match status" value="2"/>
</dbReference>
<keyword evidence="1" id="KW-1133">Transmembrane helix</keyword>
<dbReference type="GO" id="GO:0005886">
    <property type="term" value="C:plasma membrane"/>
    <property type="evidence" value="ECO:0007669"/>
    <property type="project" value="TreeGrafter"/>
</dbReference>
<feature type="transmembrane region" description="Helical" evidence="1">
    <location>
        <begin position="950"/>
        <end position="973"/>
    </location>
</feature>
<feature type="transmembrane region" description="Helical" evidence="1">
    <location>
        <begin position="528"/>
        <end position="547"/>
    </location>
</feature>
<feature type="transmembrane region" description="Helical" evidence="1">
    <location>
        <begin position="15"/>
        <end position="32"/>
    </location>
</feature>
<dbReference type="Gene3D" id="3.30.70.1440">
    <property type="entry name" value="Multidrug efflux transporter AcrB pore domain"/>
    <property type="match status" value="1"/>
</dbReference>
<feature type="transmembrane region" description="Helical" evidence="1">
    <location>
        <begin position="859"/>
        <end position="879"/>
    </location>
</feature>
<reference evidence="2" key="1">
    <citation type="submission" date="2019-08" db="EMBL/GenBank/DDBJ databases">
        <authorList>
            <person name="Kucharzyk K."/>
            <person name="Murdoch R.W."/>
            <person name="Higgins S."/>
            <person name="Loffler F."/>
        </authorList>
    </citation>
    <scope>NUCLEOTIDE SEQUENCE</scope>
</reference>
<dbReference type="InterPro" id="IPR027463">
    <property type="entry name" value="AcrB_DN_DC_subdom"/>
</dbReference>
<dbReference type="GO" id="GO:0042910">
    <property type="term" value="F:xenobiotic transmembrane transporter activity"/>
    <property type="evidence" value="ECO:0007669"/>
    <property type="project" value="TreeGrafter"/>
</dbReference>
<accession>A0A644TS74</accession>
<gene>
    <name evidence="2" type="primary">czcA_3</name>
    <name evidence="2" type="ORF">SDC9_15065</name>
</gene>
<dbReference type="SUPFAM" id="SSF82866">
    <property type="entry name" value="Multidrug efflux transporter AcrB transmembrane domain"/>
    <property type="match status" value="2"/>
</dbReference>
<dbReference type="Gene3D" id="3.30.70.1320">
    <property type="entry name" value="Multidrug efflux transporter AcrB pore domain like"/>
    <property type="match status" value="1"/>
</dbReference>
<feature type="transmembrane region" description="Helical" evidence="1">
    <location>
        <begin position="391"/>
        <end position="414"/>
    </location>
</feature>
<keyword evidence="1" id="KW-0472">Membrane</keyword>
<feature type="transmembrane region" description="Helical" evidence="1">
    <location>
        <begin position="434"/>
        <end position="454"/>
    </location>
</feature>
<feature type="transmembrane region" description="Helical" evidence="1">
    <location>
        <begin position="461"/>
        <end position="480"/>
    </location>
</feature>
<dbReference type="Pfam" id="PF00873">
    <property type="entry name" value="ACR_tran"/>
    <property type="match status" value="1"/>
</dbReference>
<dbReference type="Gene3D" id="3.30.2090.10">
    <property type="entry name" value="Multidrug efflux transporter AcrB TolC docking domain, DN and DC subdomains"/>
    <property type="match status" value="2"/>
</dbReference>
<keyword evidence="1" id="KW-0812">Transmembrane</keyword>
<evidence type="ECO:0000313" key="2">
    <source>
        <dbReference type="EMBL" id="MPL69327.1"/>
    </source>
</evidence>
<dbReference type="SUPFAM" id="SSF82714">
    <property type="entry name" value="Multidrug efflux transporter AcrB TolC docking domain, DN and DC subdomains"/>
    <property type="match status" value="2"/>
</dbReference>
<feature type="transmembrane region" description="Helical" evidence="1">
    <location>
        <begin position="336"/>
        <end position="356"/>
    </location>
</feature>
<name>A0A644TS74_9ZZZZ</name>
<evidence type="ECO:0000256" key="1">
    <source>
        <dbReference type="SAM" id="Phobius"/>
    </source>
</evidence>
<sequence length="1031" mass="113989">MKKFNLTEWSLNHKQFIYFFMLLFFVIGLYSYNNLGRMEDPDFTIKQMIVTVSWPGATAQEVEEQVTDKIEKKLQDLPGLDYVKSFSKPGIAVIYVHLEDTFPKKDVRLKWLEAQKMVTDIKHTLPAGASEPMFNDRFDDVYGVMYALTGDGYTYEEMREKSERIRRILLGVPSVNKVQLVGVQTEKIYIEIENSKLAQLGISPEQITATLAAQNAKTAAGMLETASDNIYLRITGMFEQLEDIRNVPIQANGRTFRLGDIAKVTRAYADPSDPKFYYNGEPAIGISLAMEPGGNILALGENLAKTIEQVEKELPVGLEIHQTVNQPEVVKTSINLFIKSLLEAIAIVLVVSFASLGARSGLIVAMCIPLVILITFFFMNMLDIQLQRISLGALIISLGLLVDDAIITIETMIVKLEQGWSRFNAACFAYTSTGYPRLTGALVTVASFIPVSMAAGSGSEYCITIFSVIAIALITSWVVAGTVTPLMSYLFIKVKPKATDEDEHDIYDTKFYNLFKQALTWCMSNRKIVLTITVACFIISVGLMGLVNKEFFASSTRPELIVQLQLPEGASIDNTNELANQFAEKLNGNPLISYYTHHVGEGAPRFVLSFEPTFSKSNFAEFIIVANDYKARNELNISLSKLLNDEFPDVHAHTKILPNGPSADYPVMLRVNGYDHDKVLEIAEKVRIAMEANPGAKNVNLNWNEKSKVIHLTIDQDKARSLGITSKALSDALQAQLSGTPFAEFREYDKTVNMVFRFDSQDRYDPARIKDLNIQAGNGQYIPLDQVAKISLDSEHGLIYRRDLKPMVWVQAEIAPGATGDDIAQQVYESLGDVRADLPLGYSIDYDGTKSDSIKATKYINETIPAMLISIMILLMIQLQSIPKLILTLLTAPLGLIGVSIGLLVTNSPLGFVVTLGILALSGIIMRNTIVLMDQITQQLEAGESLWDAIVNATIIRFRPICLTAAAAILGMIPLFTDVFWGPMAIAIAAGLAGATVLTLIVLPVMYAALYKVQPKTNVQEPIPADNNHSV</sequence>
<proteinExistence type="predicted"/>
<feature type="transmembrane region" description="Helical" evidence="1">
    <location>
        <begin position="985"/>
        <end position="1010"/>
    </location>
</feature>
<dbReference type="PRINTS" id="PR00702">
    <property type="entry name" value="ACRIFLAVINRP"/>
</dbReference>
<comment type="caution">
    <text evidence="2">The sequence shown here is derived from an EMBL/GenBank/DDBJ whole genome shotgun (WGS) entry which is preliminary data.</text>
</comment>
<dbReference type="EMBL" id="VSSQ01000046">
    <property type="protein sequence ID" value="MPL69327.1"/>
    <property type="molecule type" value="Genomic_DNA"/>
</dbReference>
<dbReference type="PANTHER" id="PTHR32063">
    <property type="match status" value="1"/>
</dbReference>
<protein>
    <submittedName>
        <fullName evidence="2">Cobalt-zinc-cadmium resistance protein CzcA</fullName>
    </submittedName>
</protein>
<dbReference type="SUPFAM" id="SSF82693">
    <property type="entry name" value="Multidrug efflux transporter AcrB pore domain, PN1, PN2, PC1 and PC2 subdomains"/>
    <property type="match status" value="3"/>
</dbReference>
<dbReference type="Gene3D" id="3.30.70.1430">
    <property type="entry name" value="Multidrug efflux transporter AcrB pore domain"/>
    <property type="match status" value="2"/>
</dbReference>
<dbReference type="PANTHER" id="PTHR32063:SF18">
    <property type="entry name" value="CATION EFFLUX SYSTEM PROTEIN"/>
    <property type="match status" value="1"/>
</dbReference>
<feature type="transmembrane region" description="Helical" evidence="1">
    <location>
        <begin position="362"/>
        <end position="379"/>
    </location>
</feature>
<dbReference type="AlphaFoldDB" id="A0A644TS74"/>
<dbReference type="InterPro" id="IPR001036">
    <property type="entry name" value="Acrflvin-R"/>
</dbReference>
<organism evidence="2">
    <name type="scientific">bioreactor metagenome</name>
    <dbReference type="NCBI Taxonomy" id="1076179"/>
    <lineage>
        <taxon>unclassified sequences</taxon>
        <taxon>metagenomes</taxon>
        <taxon>ecological metagenomes</taxon>
    </lineage>
</organism>